<proteinExistence type="predicted"/>
<accession>A0A4Y7SCZ1</accession>
<sequence>MALFLFLSFFLALFTAFLFLSGFFFQTVVEARPTHDGGLSASLQKQCAYDLDEISSLMVSSLSGGDMFEVQWGHLDTVEMPKLHLDGAVLLSWGSPEGKRCQWERHLQERCNSDAYHFKLFKGDHGYELHFFVPKFHLPAHKAASTAEMGPGNWRDTVNNVWGDRNWQITMQTPFSLAVSACEAIKQWAVHKQAFYEFAVSEPKDVKEHLQKEDREAQNDGVKGLVHRNMSLSSFILHGIEIQDSACRHEENVSSMSAGAGMAERTKLVARGIAVHFTPGIAALRQSLTELSNDSDKSELAPWAIPLCLPSDPGANKLYDHRAKWYEFEYQITKAETVLHALHSALIYDTHMKRSKEEHASGTVVVTRSLQIMQDVKKQIDIQVKKYQHTRERLVLLWDDLKGAEDVEDHSDWMDGLEPLHDLDVEGPTSLDEELLGEGFKVLKWIWTVRGMGANVTEVAEAALCVEFCQSWAHAQCWQEECLLLTEEMRCTERYYISQVDGWEKHVRGWEAGAKAVPDPNLSESQQRAVTMSRVVVAGKVVHAWRQASVWRSLHGKAVDLHGDLVSKLQGSVEVAGGNNGQSGGKQQREALSACTHVMLISRPKHPFALELGHEKCILSASGLGASGITRRTSDLNMTVPKKLGPAGSDLELASLGDLGAWGMSVNVTENNKNASCSTSVAITRHNFNKTEYTVNHLPGFSDVYAVHMQAIWGIVLKRYVPLELDDPHWEIVEAVAGTVLYIWRSEIAKAVLHVIVGTLHLKLKEDINEGNALLAGQHGAKYLLGGVRFLYGNPDAKKGESACPFQSPLIVKTFYTHLRMTSQRLPAAQFPVGNPIGAVALCTVAVECALKLVHNGIISIDVWPPTARGTDTLDPASDDEEDGDADNDLRANICM</sequence>
<dbReference type="EMBL" id="QPFP01000183">
    <property type="protein sequence ID" value="TEB19581.1"/>
    <property type="molecule type" value="Genomic_DNA"/>
</dbReference>
<dbReference type="OrthoDB" id="3058688at2759"/>
<reference evidence="2 3" key="1">
    <citation type="journal article" date="2019" name="Nat. Ecol. Evol.">
        <title>Megaphylogeny resolves global patterns of mushroom evolution.</title>
        <authorList>
            <person name="Varga T."/>
            <person name="Krizsan K."/>
            <person name="Foldi C."/>
            <person name="Dima B."/>
            <person name="Sanchez-Garcia M."/>
            <person name="Sanchez-Ramirez S."/>
            <person name="Szollosi G.J."/>
            <person name="Szarkandi J.G."/>
            <person name="Papp V."/>
            <person name="Albert L."/>
            <person name="Andreopoulos W."/>
            <person name="Angelini C."/>
            <person name="Antonin V."/>
            <person name="Barry K.W."/>
            <person name="Bougher N.L."/>
            <person name="Buchanan P."/>
            <person name="Buyck B."/>
            <person name="Bense V."/>
            <person name="Catcheside P."/>
            <person name="Chovatia M."/>
            <person name="Cooper J."/>
            <person name="Damon W."/>
            <person name="Desjardin D."/>
            <person name="Finy P."/>
            <person name="Geml J."/>
            <person name="Haridas S."/>
            <person name="Hughes K."/>
            <person name="Justo A."/>
            <person name="Karasinski D."/>
            <person name="Kautmanova I."/>
            <person name="Kiss B."/>
            <person name="Kocsube S."/>
            <person name="Kotiranta H."/>
            <person name="LaButti K.M."/>
            <person name="Lechner B.E."/>
            <person name="Liimatainen K."/>
            <person name="Lipzen A."/>
            <person name="Lukacs Z."/>
            <person name="Mihaltcheva S."/>
            <person name="Morgado L.N."/>
            <person name="Niskanen T."/>
            <person name="Noordeloos M.E."/>
            <person name="Ohm R.A."/>
            <person name="Ortiz-Santana B."/>
            <person name="Ovrebo C."/>
            <person name="Racz N."/>
            <person name="Riley R."/>
            <person name="Savchenko A."/>
            <person name="Shiryaev A."/>
            <person name="Soop K."/>
            <person name="Spirin V."/>
            <person name="Szebenyi C."/>
            <person name="Tomsovsky M."/>
            <person name="Tulloss R.E."/>
            <person name="Uehling J."/>
            <person name="Grigoriev I.V."/>
            <person name="Vagvolgyi C."/>
            <person name="Papp T."/>
            <person name="Martin F.M."/>
            <person name="Miettinen O."/>
            <person name="Hibbett D.S."/>
            <person name="Nagy L.G."/>
        </authorList>
    </citation>
    <scope>NUCLEOTIDE SEQUENCE [LARGE SCALE GENOMIC DNA]</scope>
    <source>
        <strain evidence="2 3">FP101781</strain>
    </source>
</reference>
<dbReference type="Proteomes" id="UP000298030">
    <property type="component" value="Unassembled WGS sequence"/>
</dbReference>
<dbReference type="AlphaFoldDB" id="A0A4Y7SCZ1"/>
<comment type="caution">
    <text evidence="2">The sequence shown here is derived from an EMBL/GenBank/DDBJ whole genome shotgun (WGS) entry which is preliminary data.</text>
</comment>
<keyword evidence="3" id="KW-1185">Reference proteome</keyword>
<name>A0A4Y7SCZ1_COPMI</name>
<organism evidence="2 3">
    <name type="scientific">Coprinellus micaceus</name>
    <name type="common">Glistening ink-cap mushroom</name>
    <name type="synonym">Coprinus micaceus</name>
    <dbReference type="NCBI Taxonomy" id="71717"/>
    <lineage>
        <taxon>Eukaryota</taxon>
        <taxon>Fungi</taxon>
        <taxon>Dikarya</taxon>
        <taxon>Basidiomycota</taxon>
        <taxon>Agaricomycotina</taxon>
        <taxon>Agaricomycetes</taxon>
        <taxon>Agaricomycetidae</taxon>
        <taxon>Agaricales</taxon>
        <taxon>Agaricineae</taxon>
        <taxon>Psathyrellaceae</taxon>
        <taxon>Coprinellus</taxon>
    </lineage>
</organism>
<dbReference type="InterPro" id="IPR045341">
    <property type="entry name" value="DUF6532"/>
</dbReference>
<feature type="domain" description="DUF6532" evidence="1">
    <location>
        <begin position="740"/>
        <end position="857"/>
    </location>
</feature>
<dbReference type="STRING" id="71717.A0A4Y7SCZ1"/>
<evidence type="ECO:0000313" key="2">
    <source>
        <dbReference type="EMBL" id="TEB19581.1"/>
    </source>
</evidence>
<evidence type="ECO:0000313" key="3">
    <source>
        <dbReference type="Proteomes" id="UP000298030"/>
    </source>
</evidence>
<protein>
    <recommendedName>
        <fullName evidence="1">DUF6532 domain-containing protein</fullName>
    </recommendedName>
</protein>
<dbReference type="Pfam" id="PF20149">
    <property type="entry name" value="DUF6532"/>
    <property type="match status" value="1"/>
</dbReference>
<gene>
    <name evidence="2" type="ORF">FA13DRAFT_1718652</name>
</gene>
<evidence type="ECO:0000259" key="1">
    <source>
        <dbReference type="Pfam" id="PF20149"/>
    </source>
</evidence>